<organism evidence="2">
    <name type="scientific">Grammatophora oceanica</name>
    <dbReference type="NCBI Taxonomy" id="210454"/>
    <lineage>
        <taxon>Eukaryota</taxon>
        <taxon>Sar</taxon>
        <taxon>Stramenopiles</taxon>
        <taxon>Ochrophyta</taxon>
        <taxon>Bacillariophyta</taxon>
        <taxon>Fragilariophyceae</taxon>
        <taxon>Fragilariophycidae</taxon>
        <taxon>Rhabdonematales</taxon>
        <taxon>Grammatophoraceae</taxon>
        <taxon>Grammatophora</taxon>
    </lineage>
</organism>
<gene>
    <name evidence="2" type="ORF">GOCE00092_LOCUS15711</name>
</gene>
<dbReference type="EMBL" id="HBGK01030112">
    <property type="protein sequence ID" value="CAD9288467.1"/>
    <property type="molecule type" value="Transcribed_RNA"/>
</dbReference>
<dbReference type="PANTHER" id="PTHR33802:SF2">
    <property type="entry name" value="EF-HAND DOMAIN-CONTAINING PROTEIN"/>
    <property type="match status" value="1"/>
</dbReference>
<protein>
    <submittedName>
        <fullName evidence="2">Uncharacterized protein</fullName>
    </submittedName>
</protein>
<reference evidence="2" key="1">
    <citation type="submission" date="2021-01" db="EMBL/GenBank/DDBJ databases">
        <authorList>
            <person name="Corre E."/>
            <person name="Pelletier E."/>
            <person name="Niang G."/>
            <person name="Scheremetjew M."/>
            <person name="Finn R."/>
            <person name="Kale V."/>
            <person name="Holt S."/>
            <person name="Cochrane G."/>
            <person name="Meng A."/>
            <person name="Brown T."/>
            <person name="Cohen L."/>
        </authorList>
    </citation>
    <scope>NUCLEOTIDE SEQUENCE</scope>
    <source>
        <strain evidence="2">CCMP 410</strain>
    </source>
</reference>
<dbReference type="PANTHER" id="PTHR33802">
    <property type="entry name" value="SI:CH211-161H7.5-RELATED"/>
    <property type="match status" value="1"/>
</dbReference>
<feature type="transmembrane region" description="Helical" evidence="1">
    <location>
        <begin position="204"/>
        <end position="223"/>
    </location>
</feature>
<feature type="transmembrane region" description="Helical" evidence="1">
    <location>
        <begin position="51"/>
        <end position="73"/>
    </location>
</feature>
<feature type="transmembrane region" description="Helical" evidence="1">
    <location>
        <begin position="149"/>
        <end position="171"/>
    </location>
</feature>
<keyword evidence="1" id="KW-1133">Transmembrane helix</keyword>
<feature type="transmembrane region" description="Helical" evidence="1">
    <location>
        <begin position="85"/>
        <end position="103"/>
    </location>
</feature>
<keyword evidence="1" id="KW-0812">Transmembrane</keyword>
<accession>A0A7S1V5D9</accession>
<feature type="transmembrane region" description="Helical" evidence="1">
    <location>
        <begin position="12"/>
        <end position="31"/>
    </location>
</feature>
<proteinExistence type="predicted"/>
<name>A0A7S1V5D9_9STRA</name>
<evidence type="ECO:0000256" key="1">
    <source>
        <dbReference type="SAM" id="Phobius"/>
    </source>
</evidence>
<feature type="transmembrane region" description="Helical" evidence="1">
    <location>
        <begin position="177"/>
        <end position="197"/>
    </location>
</feature>
<evidence type="ECO:0000313" key="2">
    <source>
        <dbReference type="EMBL" id="CAD9288467.1"/>
    </source>
</evidence>
<dbReference type="AlphaFoldDB" id="A0A7S1V5D9"/>
<feature type="transmembrane region" description="Helical" evidence="1">
    <location>
        <begin position="243"/>
        <end position="262"/>
    </location>
</feature>
<sequence>MSVTTLNYLNLLAYIANVAVTFGVGLIGGIFDLPSIGEQSIKYQTLITPAGYAFFIWAVIFFAQAAFTIVQLLPSLAGTSLVQNGVSYNYIGVVVMQILWVLAFLTDAILLSEIFMLGILFFLASIVVRQYNIKQPGGWKEYVLLKFPFLVHCGWIIVASLVNTSVLLVFRATDTDLQFYVALASLLGALVIANLLLTCLSRPIFVIPMVVAWASVGIFVELLEPLDLLAAWFGDEAIVTIQYLALIVAIIIVLAVLLKAYLQLRNRTENERKGTSGNTGVARWSTGRDAEQGYVRADEKGRGAGGWFR</sequence>
<feature type="transmembrane region" description="Helical" evidence="1">
    <location>
        <begin position="109"/>
        <end position="128"/>
    </location>
</feature>
<keyword evidence="1" id="KW-0472">Membrane</keyword>